<dbReference type="InterPro" id="IPR036322">
    <property type="entry name" value="WD40_repeat_dom_sf"/>
</dbReference>
<evidence type="ECO:0000256" key="4">
    <source>
        <dbReference type="ARBA" id="ARBA00023054"/>
    </source>
</evidence>
<dbReference type="Proteomes" id="UP000887013">
    <property type="component" value="Unassembled WGS sequence"/>
</dbReference>
<keyword evidence="2" id="KW-0853">WD repeat</keyword>
<evidence type="ECO:0000256" key="2">
    <source>
        <dbReference type="ARBA" id="ARBA00022574"/>
    </source>
</evidence>
<dbReference type="SUPFAM" id="SSF50978">
    <property type="entry name" value="WD40 repeat-like"/>
    <property type="match status" value="1"/>
</dbReference>
<feature type="region of interest" description="Disordered" evidence="5">
    <location>
        <begin position="464"/>
        <end position="484"/>
    </location>
</feature>
<evidence type="ECO:0000313" key="7">
    <source>
        <dbReference type="Proteomes" id="UP000887013"/>
    </source>
</evidence>
<dbReference type="AlphaFoldDB" id="A0A8X6Q4B3"/>
<proteinExistence type="predicted"/>
<name>A0A8X6Q4B3_NEPPI</name>
<evidence type="ECO:0000256" key="3">
    <source>
        <dbReference type="ARBA" id="ARBA00022737"/>
    </source>
</evidence>
<dbReference type="GO" id="GO:0019900">
    <property type="term" value="F:kinase binding"/>
    <property type="evidence" value="ECO:0007669"/>
    <property type="project" value="TreeGrafter"/>
</dbReference>
<dbReference type="InterPro" id="IPR028041">
    <property type="entry name" value="WDCP"/>
</dbReference>
<dbReference type="PANTHER" id="PTHR14897">
    <property type="entry name" value="WD REPEAT AND COILED-COIL-CONTAINING PROTEIN"/>
    <property type="match status" value="1"/>
</dbReference>
<dbReference type="EMBL" id="BMAW01077349">
    <property type="protein sequence ID" value="GFU05904.1"/>
    <property type="molecule type" value="Genomic_DNA"/>
</dbReference>
<accession>A0A8X6Q4B3</accession>
<sequence length="691" mass="76789">MDVGCWLLKTTSANLLKNCVNPVWGLLYSDGASVFLLPVSSLDDQSYLLPKVLKLENVGLIHDISCSPCYQNCHYVAVITSSEAGLKVSVWKTLEEEINEPFKDSNDAYICGIPLPQGQGLSWHPINNVLCTVCQNEAFIFSNDSQTGALEKIKSFSGTERFTSCCWNYSGSLLIFATHSKLLFYNFTCDTTDPCEPVFSFVIGRVCSLETVDQTRLLCAIELPLSDVIRHQVENISHDASTLEPATNASAASNSLVASSQLLLIGYNAIDGKPYIMTKIDIEEILTPNIMVFEQHRGVLSVILTIIIKGKREVNSLCIVASSCSSRIQLLSIEKIPISKITEMVLEKGKVPKGIAISTFNNTKLLWLLSGQSCEDCTASLNIPDDGYISCNMTFRVIALKSLLGPEKRFIVQEKDFASCFDRRNARHCSESRIKLPERLPPPESVPTKSETIPHLVNKSPETVKVSPKVIPQQASSKSPETYKVASKVIPQQVSKPPETAKVAPKKQYCDKAVEVHLDRIDLGNDLENDDNKSVLSYYSAESVTMPKKAELLNSSSNEDYYSIEHYSSMSRGSTLRGNTSLERKIFDIERCVLDMFETHSTELNDIKMELKELKKAVSGISALHYGTCTGSNSPSNAQLLCHIQELQHSVHVVENKLDTMSIDINSRMKHQDRKLSMIRKELNTLISKHT</sequence>
<comment type="caution">
    <text evidence="6">The sequence shown here is derived from an EMBL/GenBank/DDBJ whole genome shotgun (WGS) entry which is preliminary data.</text>
</comment>
<gene>
    <name evidence="6" type="primary">NCL1_53984</name>
    <name evidence="6" type="ORF">NPIL_273882</name>
</gene>
<keyword evidence="4" id="KW-0175">Coiled coil</keyword>
<evidence type="ECO:0000313" key="6">
    <source>
        <dbReference type="EMBL" id="GFU05904.1"/>
    </source>
</evidence>
<evidence type="ECO:0000256" key="5">
    <source>
        <dbReference type="SAM" id="MobiDB-lite"/>
    </source>
</evidence>
<keyword evidence="7" id="KW-1185">Reference proteome</keyword>
<reference evidence="6" key="1">
    <citation type="submission" date="2020-08" db="EMBL/GenBank/DDBJ databases">
        <title>Multicomponent nature underlies the extraordinary mechanical properties of spider dragline silk.</title>
        <authorList>
            <person name="Kono N."/>
            <person name="Nakamura H."/>
            <person name="Mori M."/>
            <person name="Yoshida Y."/>
            <person name="Ohtoshi R."/>
            <person name="Malay A.D."/>
            <person name="Moran D.A.P."/>
            <person name="Tomita M."/>
            <person name="Numata K."/>
            <person name="Arakawa K."/>
        </authorList>
    </citation>
    <scope>NUCLEOTIDE SEQUENCE</scope>
</reference>
<dbReference type="OrthoDB" id="6409262at2759"/>
<keyword evidence="3" id="KW-0677">Repeat</keyword>
<dbReference type="PANTHER" id="PTHR14897:SF5">
    <property type="entry name" value="WD REPEAT AND COILED-COIL-CONTAINING PROTEIN"/>
    <property type="match status" value="1"/>
</dbReference>
<organism evidence="6 7">
    <name type="scientific">Nephila pilipes</name>
    <name type="common">Giant wood spider</name>
    <name type="synonym">Nephila maculata</name>
    <dbReference type="NCBI Taxonomy" id="299642"/>
    <lineage>
        <taxon>Eukaryota</taxon>
        <taxon>Metazoa</taxon>
        <taxon>Ecdysozoa</taxon>
        <taxon>Arthropoda</taxon>
        <taxon>Chelicerata</taxon>
        <taxon>Arachnida</taxon>
        <taxon>Araneae</taxon>
        <taxon>Araneomorphae</taxon>
        <taxon>Entelegynae</taxon>
        <taxon>Araneoidea</taxon>
        <taxon>Nephilidae</taxon>
        <taxon>Nephila</taxon>
    </lineage>
</organism>
<evidence type="ECO:0000256" key="1">
    <source>
        <dbReference type="ARBA" id="ARBA00015683"/>
    </source>
</evidence>
<protein>
    <recommendedName>
        <fullName evidence="1">WD repeat and coiled-coil-containing protein</fullName>
    </recommendedName>
</protein>